<sequence length="243" mass="28503">MQLSDNIKDSYSSQYDEKSVNWRNTGARYKALNIVELSKSIQFKNVLEVGAGEGSILNWLSQWNFCPDLNCVEISESGIELIKSKNIRNLNDVVLFDGYKIPYPDNHFDLVICSHVLEHVEHERILLREIKRVSKYQIFEVPIDFSFYVDRKLTHFLSYGHINIYTPALFRFLLKSENFEVKQDINHLYHDEVLKLSYGDRKAPYYITKIKHAILEMVPYLRGIKPSSYAVLTQKNEKQLSIF</sequence>
<gene>
    <name evidence="2" type="ORF">SAMN04487996_102175</name>
</gene>
<dbReference type="Pfam" id="PF08241">
    <property type="entry name" value="Methyltransf_11"/>
    <property type="match status" value="1"/>
</dbReference>
<dbReference type="EMBL" id="FNAN01000002">
    <property type="protein sequence ID" value="SDD77983.1"/>
    <property type="molecule type" value="Genomic_DNA"/>
</dbReference>
<dbReference type="CDD" id="cd02440">
    <property type="entry name" value="AdoMet_MTases"/>
    <property type="match status" value="1"/>
</dbReference>
<feature type="domain" description="Methyltransferase type 11" evidence="1">
    <location>
        <begin position="47"/>
        <end position="135"/>
    </location>
</feature>
<dbReference type="AlphaFoldDB" id="A0A1G6XJL7"/>
<dbReference type="SUPFAM" id="SSF53335">
    <property type="entry name" value="S-adenosyl-L-methionine-dependent methyltransferases"/>
    <property type="match status" value="1"/>
</dbReference>
<evidence type="ECO:0000313" key="2">
    <source>
        <dbReference type="EMBL" id="SDD77983.1"/>
    </source>
</evidence>
<reference evidence="3" key="1">
    <citation type="submission" date="2016-10" db="EMBL/GenBank/DDBJ databases">
        <authorList>
            <person name="Varghese N."/>
            <person name="Submissions S."/>
        </authorList>
    </citation>
    <scope>NUCLEOTIDE SEQUENCE [LARGE SCALE GENOMIC DNA]</scope>
    <source>
        <strain evidence="3">DSM 25329</strain>
    </source>
</reference>
<protein>
    <submittedName>
        <fullName evidence="2">Methyltransferase domain-containing protein</fullName>
    </submittedName>
</protein>
<name>A0A1G6XJL7_9BACT</name>
<proteinExistence type="predicted"/>
<keyword evidence="2" id="KW-0489">Methyltransferase</keyword>
<dbReference type="GO" id="GO:0008757">
    <property type="term" value="F:S-adenosylmethionine-dependent methyltransferase activity"/>
    <property type="evidence" value="ECO:0007669"/>
    <property type="project" value="InterPro"/>
</dbReference>
<dbReference type="Gene3D" id="3.40.50.150">
    <property type="entry name" value="Vaccinia Virus protein VP39"/>
    <property type="match status" value="1"/>
</dbReference>
<dbReference type="GO" id="GO:0032259">
    <property type="term" value="P:methylation"/>
    <property type="evidence" value="ECO:0007669"/>
    <property type="project" value="UniProtKB-KW"/>
</dbReference>
<accession>A0A1G6XJL7</accession>
<dbReference type="STRING" id="659014.SAMN04487996_102175"/>
<evidence type="ECO:0000313" key="3">
    <source>
        <dbReference type="Proteomes" id="UP000198748"/>
    </source>
</evidence>
<keyword evidence="3" id="KW-1185">Reference proteome</keyword>
<dbReference type="RefSeq" id="WP_090146622.1">
    <property type="nucleotide sequence ID" value="NZ_FNAN01000002.1"/>
</dbReference>
<dbReference type="Proteomes" id="UP000198748">
    <property type="component" value="Unassembled WGS sequence"/>
</dbReference>
<evidence type="ECO:0000259" key="1">
    <source>
        <dbReference type="Pfam" id="PF08241"/>
    </source>
</evidence>
<dbReference type="OrthoDB" id="1524727at2"/>
<keyword evidence="2" id="KW-0808">Transferase</keyword>
<dbReference type="InterPro" id="IPR013216">
    <property type="entry name" value="Methyltransf_11"/>
</dbReference>
<dbReference type="InterPro" id="IPR029063">
    <property type="entry name" value="SAM-dependent_MTases_sf"/>
</dbReference>
<organism evidence="2 3">
    <name type="scientific">Dyadobacter soli</name>
    <dbReference type="NCBI Taxonomy" id="659014"/>
    <lineage>
        <taxon>Bacteria</taxon>
        <taxon>Pseudomonadati</taxon>
        <taxon>Bacteroidota</taxon>
        <taxon>Cytophagia</taxon>
        <taxon>Cytophagales</taxon>
        <taxon>Spirosomataceae</taxon>
        <taxon>Dyadobacter</taxon>
    </lineage>
</organism>